<accession>A0A1N6W7D4</accession>
<dbReference type="STRING" id="1077936.SAMN05421545_1397"/>
<proteinExistence type="predicted"/>
<sequence length="66" mass="7357">MIITNLESVYLLYLPCTIRKHLKENSFTTGQHPDHQTLYLQIAMYIHGSGIAGATAALENAREAQV</sequence>
<evidence type="ECO:0000313" key="1">
    <source>
        <dbReference type="EMBL" id="SIQ86004.1"/>
    </source>
</evidence>
<dbReference type="RefSeq" id="WP_143731949.1">
    <property type="nucleotide sequence ID" value="NZ_FTNM01000002.1"/>
</dbReference>
<dbReference type="EMBL" id="FTNM01000002">
    <property type="protein sequence ID" value="SIQ86004.1"/>
    <property type="molecule type" value="Genomic_DNA"/>
</dbReference>
<dbReference type="Proteomes" id="UP000185924">
    <property type="component" value="Unassembled WGS sequence"/>
</dbReference>
<gene>
    <name evidence="1" type="ORF">SAMN05421545_1397</name>
</gene>
<name>A0A1N6W7D4_9BACT</name>
<dbReference type="AlphaFoldDB" id="A0A1N6W7D4"/>
<keyword evidence="2" id="KW-1185">Reference proteome</keyword>
<reference evidence="2" key="1">
    <citation type="submission" date="2017-01" db="EMBL/GenBank/DDBJ databases">
        <authorList>
            <person name="Varghese N."/>
            <person name="Submissions S."/>
        </authorList>
    </citation>
    <scope>NUCLEOTIDE SEQUENCE [LARGE SCALE GENOMIC DNA]</scope>
    <source>
        <strain evidence="2">DM9</strain>
    </source>
</reference>
<protein>
    <submittedName>
        <fullName evidence="1">Uncharacterized protein</fullName>
    </submittedName>
</protein>
<organism evidence="1 2">
    <name type="scientific">Pontibacter lucknowensis</name>
    <dbReference type="NCBI Taxonomy" id="1077936"/>
    <lineage>
        <taxon>Bacteria</taxon>
        <taxon>Pseudomonadati</taxon>
        <taxon>Bacteroidota</taxon>
        <taxon>Cytophagia</taxon>
        <taxon>Cytophagales</taxon>
        <taxon>Hymenobacteraceae</taxon>
        <taxon>Pontibacter</taxon>
    </lineage>
</organism>
<evidence type="ECO:0000313" key="2">
    <source>
        <dbReference type="Proteomes" id="UP000185924"/>
    </source>
</evidence>